<dbReference type="Proteomes" id="UP000030418">
    <property type="component" value="Unassembled WGS sequence"/>
</dbReference>
<name>A0A0A2XJ44_9PAST</name>
<reference evidence="1 2" key="1">
    <citation type="submission" date="2014-08" db="EMBL/GenBank/DDBJ databases">
        <title>Chaperone-usher fimbriae in a diverse selection of Gallibacterium genomes.</title>
        <authorList>
            <person name="Kudirkiene E."/>
            <person name="Bager R.J."/>
            <person name="Johnson T.J."/>
            <person name="Bojesen A.M."/>
        </authorList>
    </citation>
    <scope>NUCLEOTIDE SEQUENCE [LARGE SCALE GENOMIC DNA]</scope>
    <source>
        <strain evidence="1 2">CCM5976</strain>
    </source>
</reference>
<dbReference type="AlphaFoldDB" id="A0A0A2XJ44"/>
<evidence type="ECO:0000313" key="2">
    <source>
        <dbReference type="Proteomes" id="UP000030418"/>
    </source>
</evidence>
<accession>A0A0A2XJ44</accession>
<gene>
    <name evidence="1" type="ORF">P375_06240</name>
</gene>
<organism evidence="1 2">
    <name type="scientific">Gallibacterium genomosp. 2</name>
    <dbReference type="NCBI Taxonomy" id="155517"/>
    <lineage>
        <taxon>Bacteria</taxon>
        <taxon>Pseudomonadati</taxon>
        <taxon>Pseudomonadota</taxon>
        <taxon>Gammaproteobacteria</taxon>
        <taxon>Pasteurellales</taxon>
        <taxon>Pasteurellaceae</taxon>
        <taxon>Gallibacterium</taxon>
    </lineage>
</organism>
<proteinExistence type="predicted"/>
<keyword evidence="2" id="KW-1185">Reference proteome</keyword>
<evidence type="ECO:0000313" key="1">
    <source>
        <dbReference type="EMBL" id="KGQ32188.1"/>
    </source>
</evidence>
<comment type="caution">
    <text evidence="1">The sequence shown here is derived from an EMBL/GenBank/DDBJ whole genome shotgun (WGS) entry which is preliminary data.</text>
</comment>
<sequence length="97" mass="11615">MIWVLLEKNGVKWRAEIFKLGVRKSKSFKTKAEANVWVVDEERKLENYKNGIPEDILFSALIKKYQEEVTRKKEVLSERIRLNRLLKHPITNLYIKD</sequence>
<protein>
    <recommendedName>
        <fullName evidence="3">Integrase</fullName>
    </recommendedName>
</protein>
<evidence type="ECO:0008006" key="3">
    <source>
        <dbReference type="Google" id="ProtNLM"/>
    </source>
</evidence>
<dbReference type="EMBL" id="JPXY01000025">
    <property type="protein sequence ID" value="KGQ32188.1"/>
    <property type="molecule type" value="Genomic_DNA"/>
</dbReference>